<dbReference type="InterPro" id="IPR008928">
    <property type="entry name" value="6-hairpin_glycosidase_sf"/>
</dbReference>
<dbReference type="Pfam" id="PF03190">
    <property type="entry name" value="Thioredox_DsbH"/>
    <property type="match status" value="1"/>
</dbReference>
<proteinExistence type="predicted"/>
<dbReference type="InterPro" id="IPR024705">
    <property type="entry name" value="Ssp411"/>
</dbReference>
<dbReference type="SUPFAM" id="SSF52833">
    <property type="entry name" value="Thioredoxin-like"/>
    <property type="match status" value="1"/>
</dbReference>
<dbReference type="RefSeq" id="WP_132805792.1">
    <property type="nucleotide sequence ID" value="NZ_SMAK01000003.1"/>
</dbReference>
<evidence type="ECO:0000313" key="2">
    <source>
        <dbReference type="EMBL" id="TCT11895.1"/>
    </source>
</evidence>
<dbReference type="CDD" id="cd02955">
    <property type="entry name" value="SSP411"/>
    <property type="match status" value="1"/>
</dbReference>
<dbReference type="SUPFAM" id="SSF48208">
    <property type="entry name" value="Six-hairpin glycosidases"/>
    <property type="match status" value="1"/>
</dbReference>
<dbReference type="Gene3D" id="1.50.10.10">
    <property type="match status" value="1"/>
</dbReference>
<organism evidence="2 3">
    <name type="scientific">Tepidamorphus gemmatus</name>
    <dbReference type="NCBI Taxonomy" id="747076"/>
    <lineage>
        <taxon>Bacteria</taxon>
        <taxon>Pseudomonadati</taxon>
        <taxon>Pseudomonadota</taxon>
        <taxon>Alphaproteobacteria</taxon>
        <taxon>Hyphomicrobiales</taxon>
        <taxon>Tepidamorphaceae</taxon>
        <taxon>Tepidamorphus</taxon>
    </lineage>
</organism>
<dbReference type="Proteomes" id="UP000295678">
    <property type="component" value="Unassembled WGS sequence"/>
</dbReference>
<dbReference type="EMBL" id="SMAK01000003">
    <property type="protein sequence ID" value="TCT11895.1"/>
    <property type="molecule type" value="Genomic_DNA"/>
</dbReference>
<dbReference type="InterPro" id="IPR036249">
    <property type="entry name" value="Thioredoxin-like_sf"/>
</dbReference>
<sequence length="686" mass="75731">MSSNRLAAATSPYLLQHANNPVHWREWGAEAFAEARALNKPVLLSVGYAACHWCHVMAHESFEDPDVAAVMNELFVPIKVDREERPDVDQLYMAALHHLGEQGGWPLTMFLTPDGAPFWGGTYFPKEPRWGRPGFVQVLNEVARIYRDEPGNVEANRQALTRRLTAPPKPSDSSLSPAIVPAVCERLLRLLDPVNGGLKGAPKFPQTPMLDLIWRAGLMTGDSRYLDAVEHTLERLCRGGIYDHIGGGFARYSVDERWLVPHFEKMLYDNAQLLDLLTTAWLRSGNDLFRQRIEETVDWLLRDMQTETGAFAASLDADSEGEEGRYYLWSLPELRDVLGPDADAFAAAYDITEAGNFEHRNIPNRLADPFPLAADREARFTRNRAALLARRSARVPPARDDKILADWNGLAIAALARAGLVFARRNWIDAARTAYRFISESMAPDRRLGHSYRAGRLVLPGFASDLAAMAHAALALAEAESTGDSDGRYLADARRWLDDLETWHLGPDGSYRLAAADAPDMIIRMRSGLDEATPNPNGLAATALIRLHNLTGERRFADRADRLIDAFAADAATNPLGHASLLNALALRTDGLQIVIVGDRNTPRFNELVTVARSVADPNRSLLLLDPTTPLPASHPARGKGTADAGATAYVCRGMVCSLPVTDPIRLAELLHRHPENDRPSTLKTS</sequence>
<dbReference type="OrthoDB" id="9762614at2"/>
<dbReference type="InterPro" id="IPR012341">
    <property type="entry name" value="6hp_glycosidase-like_sf"/>
</dbReference>
<dbReference type="Gene3D" id="3.40.30.10">
    <property type="entry name" value="Glutaredoxin"/>
    <property type="match status" value="1"/>
</dbReference>
<dbReference type="PIRSF" id="PIRSF006402">
    <property type="entry name" value="UCP006402_thioredoxin"/>
    <property type="match status" value="1"/>
</dbReference>
<evidence type="ECO:0000313" key="3">
    <source>
        <dbReference type="Proteomes" id="UP000295678"/>
    </source>
</evidence>
<comment type="caution">
    <text evidence="2">The sequence shown here is derived from an EMBL/GenBank/DDBJ whole genome shotgun (WGS) entry which is preliminary data.</text>
</comment>
<dbReference type="Gene3D" id="1.50.10.20">
    <property type="match status" value="1"/>
</dbReference>
<dbReference type="InterPro" id="IPR004879">
    <property type="entry name" value="Ssp411-like_TRX"/>
</dbReference>
<reference evidence="2 3" key="1">
    <citation type="submission" date="2019-03" db="EMBL/GenBank/DDBJ databases">
        <title>Genomic Encyclopedia of Type Strains, Phase IV (KMG-IV): sequencing the most valuable type-strain genomes for metagenomic binning, comparative biology and taxonomic classification.</title>
        <authorList>
            <person name="Goeker M."/>
        </authorList>
    </citation>
    <scope>NUCLEOTIDE SEQUENCE [LARGE SCALE GENOMIC DNA]</scope>
    <source>
        <strain evidence="2 3">DSM 19345</strain>
    </source>
</reference>
<keyword evidence="3" id="KW-1185">Reference proteome</keyword>
<name>A0A4R3MJH0_9HYPH</name>
<dbReference type="AlphaFoldDB" id="A0A4R3MJH0"/>
<evidence type="ECO:0000259" key="1">
    <source>
        <dbReference type="Pfam" id="PF03190"/>
    </source>
</evidence>
<dbReference type="GO" id="GO:0005975">
    <property type="term" value="P:carbohydrate metabolic process"/>
    <property type="evidence" value="ECO:0007669"/>
    <property type="project" value="InterPro"/>
</dbReference>
<protein>
    <recommendedName>
        <fullName evidence="1">Spermatogenesis-associated protein 20-like TRX domain-containing protein</fullName>
    </recommendedName>
</protein>
<dbReference type="PANTHER" id="PTHR42899:SF1">
    <property type="entry name" value="SPERMATOGENESIS-ASSOCIATED PROTEIN 20"/>
    <property type="match status" value="1"/>
</dbReference>
<gene>
    <name evidence="2" type="ORF">EDC22_103208</name>
</gene>
<accession>A0A4R3MJH0</accession>
<feature type="domain" description="Spermatogenesis-associated protein 20-like TRX" evidence="1">
    <location>
        <begin position="4"/>
        <end position="164"/>
    </location>
</feature>
<dbReference type="PANTHER" id="PTHR42899">
    <property type="entry name" value="SPERMATOGENESIS-ASSOCIATED PROTEIN 20"/>
    <property type="match status" value="1"/>
</dbReference>